<organism evidence="1 2">
    <name type="scientific">Arenibacter aquaticus</name>
    <dbReference type="NCBI Taxonomy" id="2489054"/>
    <lineage>
        <taxon>Bacteria</taxon>
        <taxon>Pseudomonadati</taxon>
        <taxon>Bacteroidota</taxon>
        <taxon>Flavobacteriia</taxon>
        <taxon>Flavobacteriales</taxon>
        <taxon>Flavobacteriaceae</taxon>
        <taxon>Arenibacter</taxon>
    </lineage>
</organism>
<evidence type="ECO:0000313" key="2">
    <source>
        <dbReference type="Proteomes" id="UP000267585"/>
    </source>
</evidence>
<proteinExistence type="predicted"/>
<dbReference type="AlphaFoldDB" id="A0A3S0APC7"/>
<protein>
    <submittedName>
        <fullName evidence="1">Uncharacterized protein</fullName>
    </submittedName>
</protein>
<dbReference type="RefSeq" id="WP_126161417.1">
    <property type="nucleotide sequence ID" value="NZ_RQPJ01000002.1"/>
</dbReference>
<dbReference type="EMBL" id="RQPJ01000002">
    <property type="protein sequence ID" value="RTE54685.1"/>
    <property type="molecule type" value="Genomic_DNA"/>
</dbReference>
<name>A0A3S0APC7_9FLAO</name>
<sequence length="80" mass="8827">MENGNQYVDFYSGTEVAIIGLKNQLESIGVYGIVQNDFNSGNLAGFYGGTTDTIRLKIKNSDIEKAKPILEEYVSLMDKS</sequence>
<dbReference type="OrthoDB" id="1149279at2"/>
<evidence type="ECO:0000313" key="1">
    <source>
        <dbReference type="EMBL" id="RTE54685.1"/>
    </source>
</evidence>
<accession>A0A3S0APC7</accession>
<comment type="caution">
    <text evidence="1">The sequence shown here is derived from an EMBL/GenBank/DDBJ whole genome shotgun (WGS) entry which is preliminary data.</text>
</comment>
<keyword evidence="2" id="KW-1185">Reference proteome</keyword>
<gene>
    <name evidence="1" type="ORF">EHW67_05835</name>
</gene>
<dbReference type="Proteomes" id="UP000267585">
    <property type="component" value="Unassembled WGS sequence"/>
</dbReference>
<reference evidence="1 2" key="1">
    <citation type="submission" date="2018-11" db="EMBL/GenBank/DDBJ databases">
        <title>Arenibacter aquaticus sp.nov., a marine bacterium isolated from surface seawater in the South China Sea.</title>
        <authorList>
            <person name="Guo J."/>
            <person name="Sun J."/>
        </authorList>
    </citation>
    <scope>NUCLEOTIDE SEQUENCE [LARGE SCALE GENOMIC DNA]</scope>
    <source>
        <strain evidence="1 2">GUO666</strain>
    </source>
</reference>